<dbReference type="EMBL" id="RBIL01000001">
    <property type="protein sequence ID" value="RKQ93814.1"/>
    <property type="molecule type" value="Genomic_DNA"/>
</dbReference>
<gene>
    <name evidence="1" type="ORF">C8N24_3688</name>
</gene>
<evidence type="ECO:0000313" key="2">
    <source>
        <dbReference type="Proteomes" id="UP000278962"/>
    </source>
</evidence>
<name>A0A660LK37_9ACTN</name>
<protein>
    <submittedName>
        <fullName evidence="1">Uncharacterized protein</fullName>
    </submittedName>
</protein>
<sequence length="62" mass="6983">MPVTASYERDITTLGEASTTEREISTVAKFGKCNMCSCPRYTTKSNDWQFCDCGHSRSQHQS</sequence>
<evidence type="ECO:0000313" key="1">
    <source>
        <dbReference type="EMBL" id="RKQ93814.1"/>
    </source>
</evidence>
<organism evidence="1 2">
    <name type="scientific">Solirubrobacter pauli</name>
    <dbReference type="NCBI Taxonomy" id="166793"/>
    <lineage>
        <taxon>Bacteria</taxon>
        <taxon>Bacillati</taxon>
        <taxon>Actinomycetota</taxon>
        <taxon>Thermoleophilia</taxon>
        <taxon>Solirubrobacterales</taxon>
        <taxon>Solirubrobacteraceae</taxon>
        <taxon>Solirubrobacter</taxon>
    </lineage>
</organism>
<proteinExistence type="predicted"/>
<comment type="caution">
    <text evidence="1">The sequence shown here is derived from an EMBL/GenBank/DDBJ whole genome shotgun (WGS) entry which is preliminary data.</text>
</comment>
<dbReference type="Proteomes" id="UP000278962">
    <property type="component" value="Unassembled WGS sequence"/>
</dbReference>
<keyword evidence="2" id="KW-1185">Reference proteome</keyword>
<reference evidence="1 2" key="1">
    <citation type="submission" date="2018-10" db="EMBL/GenBank/DDBJ databases">
        <title>Genomic Encyclopedia of Archaeal and Bacterial Type Strains, Phase II (KMG-II): from individual species to whole genera.</title>
        <authorList>
            <person name="Goeker M."/>
        </authorList>
    </citation>
    <scope>NUCLEOTIDE SEQUENCE [LARGE SCALE GENOMIC DNA]</scope>
    <source>
        <strain evidence="1 2">DSM 14954</strain>
    </source>
</reference>
<accession>A0A660LK37</accession>
<dbReference type="AlphaFoldDB" id="A0A660LK37"/>